<protein>
    <submittedName>
        <fullName evidence="2">Uncharacterized protein</fullName>
    </submittedName>
</protein>
<feature type="compositionally biased region" description="Low complexity" evidence="1">
    <location>
        <begin position="377"/>
        <end position="396"/>
    </location>
</feature>
<gene>
    <name evidence="2" type="ORF">CBR_g33949</name>
</gene>
<evidence type="ECO:0000313" key="3">
    <source>
        <dbReference type="Proteomes" id="UP000265515"/>
    </source>
</evidence>
<feature type="compositionally biased region" description="Basic residues" evidence="1">
    <location>
        <begin position="202"/>
        <end position="218"/>
    </location>
</feature>
<proteinExistence type="predicted"/>
<comment type="caution">
    <text evidence="2">The sequence shown here is derived from an EMBL/GenBank/DDBJ whole genome shotgun (WGS) entry which is preliminary data.</text>
</comment>
<name>A0A388LHN5_CHABU</name>
<keyword evidence="3" id="KW-1185">Reference proteome</keyword>
<dbReference type="EMBL" id="BFEA01000386">
    <property type="protein sequence ID" value="GBG81771.1"/>
    <property type="molecule type" value="Genomic_DNA"/>
</dbReference>
<reference evidence="2 3" key="1">
    <citation type="journal article" date="2018" name="Cell">
        <title>The Chara Genome: Secondary Complexity and Implications for Plant Terrestrialization.</title>
        <authorList>
            <person name="Nishiyama T."/>
            <person name="Sakayama H."/>
            <person name="Vries J.D."/>
            <person name="Buschmann H."/>
            <person name="Saint-Marcoux D."/>
            <person name="Ullrich K.K."/>
            <person name="Haas F.B."/>
            <person name="Vanderstraeten L."/>
            <person name="Becker D."/>
            <person name="Lang D."/>
            <person name="Vosolsobe S."/>
            <person name="Rombauts S."/>
            <person name="Wilhelmsson P.K.I."/>
            <person name="Janitza P."/>
            <person name="Kern R."/>
            <person name="Heyl A."/>
            <person name="Rumpler F."/>
            <person name="Villalobos L.I.A.C."/>
            <person name="Clay J.M."/>
            <person name="Skokan R."/>
            <person name="Toyoda A."/>
            <person name="Suzuki Y."/>
            <person name="Kagoshima H."/>
            <person name="Schijlen E."/>
            <person name="Tajeshwar N."/>
            <person name="Catarino B."/>
            <person name="Hetherington A.J."/>
            <person name="Saltykova A."/>
            <person name="Bonnot C."/>
            <person name="Breuninger H."/>
            <person name="Symeonidi A."/>
            <person name="Radhakrishnan G.V."/>
            <person name="Van Nieuwerburgh F."/>
            <person name="Deforce D."/>
            <person name="Chang C."/>
            <person name="Karol K.G."/>
            <person name="Hedrich R."/>
            <person name="Ulvskov P."/>
            <person name="Glockner G."/>
            <person name="Delwiche C.F."/>
            <person name="Petrasek J."/>
            <person name="Van de Peer Y."/>
            <person name="Friml J."/>
            <person name="Beilby M."/>
            <person name="Dolan L."/>
            <person name="Kohara Y."/>
            <person name="Sugano S."/>
            <person name="Fujiyama A."/>
            <person name="Delaux P.-M."/>
            <person name="Quint M."/>
            <person name="TheiBen G."/>
            <person name="Hagemann M."/>
            <person name="Harholt J."/>
            <person name="Dunand C."/>
            <person name="Zachgo S."/>
            <person name="Langdale J."/>
            <person name="Maumus F."/>
            <person name="Straeten D.V.D."/>
            <person name="Gould S.B."/>
            <person name="Rensing S.A."/>
        </authorList>
    </citation>
    <scope>NUCLEOTIDE SEQUENCE [LARGE SCALE GENOMIC DNA]</scope>
    <source>
        <strain evidence="2 3">S276</strain>
    </source>
</reference>
<organism evidence="2 3">
    <name type="scientific">Chara braunii</name>
    <name type="common">Braun's stonewort</name>
    <dbReference type="NCBI Taxonomy" id="69332"/>
    <lineage>
        <taxon>Eukaryota</taxon>
        <taxon>Viridiplantae</taxon>
        <taxon>Streptophyta</taxon>
        <taxon>Charophyceae</taxon>
        <taxon>Charales</taxon>
        <taxon>Characeae</taxon>
        <taxon>Chara</taxon>
    </lineage>
</organism>
<dbReference type="AlphaFoldDB" id="A0A388LHN5"/>
<feature type="compositionally biased region" description="Basic and acidic residues" evidence="1">
    <location>
        <begin position="408"/>
        <end position="428"/>
    </location>
</feature>
<evidence type="ECO:0000256" key="1">
    <source>
        <dbReference type="SAM" id="MobiDB-lite"/>
    </source>
</evidence>
<accession>A0A388LHN5</accession>
<feature type="region of interest" description="Disordered" evidence="1">
    <location>
        <begin position="94"/>
        <end position="130"/>
    </location>
</feature>
<feature type="compositionally biased region" description="Basic and acidic residues" evidence="1">
    <location>
        <begin position="348"/>
        <end position="361"/>
    </location>
</feature>
<feature type="compositionally biased region" description="Basic and acidic residues" evidence="1">
    <location>
        <begin position="223"/>
        <end position="240"/>
    </location>
</feature>
<evidence type="ECO:0000313" key="2">
    <source>
        <dbReference type="EMBL" id="GBG81771.1"/>
    </source>
</evidence>
<dbReference type="Gramene" id="GBG81771">
    <property type="protein sequence ID" value="GBG81771"/>
    <property type="gene ID" value="CBR_g33949"/>
</dbReference>
<dbReference type="Proteomes" id="UP000265515">
    <property type="component" value="Unassembled WGS sequence"/>
</dbReference>
<feature type="region of interest" description="Disordered" evidence="1">
    <location>
        <begin position="181"/>
        <end position="436"/>
    </location>
</feature>
<sequence>MQDWMGSQLYRQSSTPTYTDLLEGRTPVGYDAGLVDLSFGLRSGSVEDVTHTVLVNPALGTNHAPPFVGPLGLPDTRGWCSGQSGDERGVLSRRRGAVGTAGVAASRTRTGGSTTPAGRIDGRGDDGEGSAAEVVGRKVWDDHRRQSRQSSTSAITRGVANINVRAGDGFGNCDGAGGEDYAARDGSNDNNEDDDGEMKIRPIGRKRGGSRPKGHKQVYRTARGAERQEGCGRYVDRRDTGVAGGVQMPCPRGGRNESGGSKECGDGQDDDQGSTRDSTFSGVGGGGGGKRKNVRQQTFDTIADVMKPDEGPRESDGDDGGQCEQEAVLNSDEAMRHSGARARSAEGTLREGRPGELHDVQRPSGDAKAGASGGGKAPSSQKGDATASDTRTAAADHSSRSAVAEGAEEARVDDVRRDDGRRDGKREGDDNDDCPLVTRLKGAAKEDDVEERPKLWVDCDAFWGQGPGKPLREAVGDCADYFVAIANGDEGAEPPAMLVMQPNDVSRFKIEDPAKHEPALRRARNVEKQVLRTIHGWIFKSSSRLAGFARAELYISVDFATDIARAVWQGYEWSKVVSPALVYHTRAMKMDVPLWFTGVKIVDRPEDDDMVARQEATVLRVADCWTDEIWCGQWAAGGRVK</sequence>
<feature type="compositionally biased region" description="Basic and acidic residues" evidence="1">
    <location>
        <begin position="306"/>
        <end position="315"/>
    </location>
</feature>
<feature type="compositionally biased region" description="Low complexity" evidence="1">
    <location>
        <begin position="97"/>
        <end position="108"/>
    </location>
</feature>